<dbReference type="Proteomes" id="UP000314294">
    <property type="component" value="Unassembled WGS sequence"/>
</dbReference>
<evidence type="ECO:0000256" key="1">
    <source>
        <dbReference type="SAM" id="MobiDB-lite"/>
    </source>
</evidence>
<accession>A0A4Z2GT86</accession>
<dbReference type="AlphaFoldDB" id="A0A4Z2GT86"/>
<name>A0A4Z2GT86_9TELE</name>
<feature type="compositionally biased region" description="Basic and acidic residues" evidence="1">
    <location>
        <begin position="152"/>
        <end position="186"/>
    </location>
</feature>
<dbReference type="OrthoDB" id="18740at2759"/>
<sequence>MLNDTQNPPRGRHLPSRRPLAALAAAMTSATSTTDFDNAEITQQYSRINTRFGLTDLEDMDNDNCSARLFERSRIRALAECPASDRWGQLPPRPSASPRLRAPPVERRLLESHSSDVTTERERRVEGRERRQHVDTLKHLVCMDGATESTLEENRQAAGERRHGSIVTEERGRKEEGRREGGRERE</sequence>
<evidence type="ECO:0000313" key="2">
    <source>
        <dbReference type="EMBL" id="TNN56521.1"/>
    </source>
</evidence>
<feature type="compositionally biased region" description="Basic and acidic residues" evidence="1">
    <location>
        <begin position="104"/>
        <end position="131"/>
    </location>
</feature>
<comment type="caution">
    <text evidence="2">The sequence shown here is derived from an EMBL/GenBank/DDBJ whole genome shotgun (WGS) entry which is preliminary data.</text>
</comment>
<evidence type="ECO:0000313" key="3">
    <source>
        <dbReference type="Proteomes" id="UP000314294"/>
    </source>
</evidence>
<feature type="region of interest" description="Disordered" evidence="1">
    <location>
        <begin position="88"/>
        <end position="131"/>
    </location>
</feature>
<organism evidence="2 3">
    <name type="scientific">Liparis tanakae</name>
    <name type="common">Tanaka's snailfish</name>
    <dbReference type="NCBI Taxonomy" id="230148"/>
    <lineage>
        <taxon>Eukaryota</taxon>
        <taxon>Metazoa</taxon>
        <taxon>Chordata</taxon>
        <taxon>Craniata</taxon>
        <taxon>Vertebrata</taxon>
        <taxon>Euteleostomi</taxon>
        <taxon>Actinopterygii</taxon>
        <taxon>Neopterygii</taxon>
        <taxon>Teleostei</taxon>
        <taxon>Neoteleostei</taxon>
        <taxon>Acanthomorphata</taxon>
        <taxon>Eupercaria</taxon>
        <taxon>Perciformes</taxon>
        <taxon>Cottioidei</taxon>
        <taxon>Cottales</taxon>
        <taxon>Liparidae</taxon>
        <taxon>Liparis</taxon>
    </lineage>
</organism>
<dbReference type="EMBL" id="SRLO01000426">
    <property type="protein sequence ID" value="TNN56521.1"/>
    <property type="molecule type" value="Genomic_DNA"/>
</dbReference>
<feature type="region of interest" description="Disordered" evidence="1">
    <location>
        <begin position="145"/>
        <end position="186"/>
    </location>
</feature>
<gene>
    <name evidence="2" type="primary">SPTBN1_4</name>
    <name evidence="2" type="ORF">EYF80_033247</name>
</gene>
<keyword evidence="3" id="KW-1185">Reference proteome</keyword>
<protein>
    <submittedName>
        <fullName evidence="2">Spectrin beta chain, non-erythrocytic 1</fullName>
    </submittedName>
</protein>
<proteinExistence type="predicted"/>
<reference evidence="2 3" key="1">
    <citation type="submission" date="2019-03" db="EMBL/GenBank/DDBJ databases">
        <title>First draft genome of Liparis tanakae, snailfish: a comprehensive survey of snailfish specific genes.</title>
        <authorList>
            <person name="Kim W."/>
            <person name="Song I."/>
            <person name="Jeong J.-H."/>
            <person name="Kim D."/>
            <person name="Kim S."/>
            <person name="Ryu S."/>
            <person name="Song J.Y."/>
            <person name="Lee S.K."/>
        </authorList>
    </citation>
    <scope>NUCLEOTIDE SEQUENCE [LARGE SCALE GENOMIC DNA]</scope>
    <source>
        <tissue evidence="2">Muscle</tissue>
    </source>
</reference>